<dbReference type="InterPro" id="IPR011042">
    <property type="entry name" value="6-blade_b-propeller_TolB-like"/>
</dbReference>
<dbReference type="PANTHER" id="PTHR31460">
    <property type="match status" value="1"/>
</dbReference>
<evidence type="ECO:0000313" key="2">
    <source>
        <dbReference type="EMBL" id="MQL77644.1"/>
    </source>
</evidence>
<keyword evidence="3" id="KW-1185">Reference proteome</keyword>
<comment type="caution">
    <text evidence="2">The sequence shown here is derived from an EMBL/GenBank/DDBJ whole genome shotgun (WGS) entry which is preliminary data.</text>
</comment>
<sequence length="337" mass="35860">MGHSRRCCSCCSPAALAAFLLLSAVPLALLVALERTKSASESFEYRSLGWVRECAKWDDDGRRFLVSTFFGGGVSEVVPVGGGGPAALEERPVLQDADVRGNGSVGILLDRRRGRLLVTYADLLGNRYAALGAYDLASWRRLFLTQLSGPGDEPCMADDVAVDDDGNAYVTDAKASKIWKVGPDGHLLSTIRNPAFTQGMPWYSTLIGLNGIVFHPNGYLLVIHTCGGRLFKLDVATGRVSAVEVTGGSLVMGDGLVLLSPTKLVVAGVAPSGRVVESSDDWATAAVTARYRGPMHRIASSATVKDGKVYLNHLVGGGVPRRTHLITEAVFYPVNAK</sequence>
<dbReference type="EMBL" id="NMUH01000358">
    <property type="protein sequence ID" value="MQL77644.1"/>
    <property type="molecule type" value="Genomic_DNA"/>
</dbReference>
<evidence type="ECO:0000313" key="3">
    <source>
        <dbReference type="Proteomes" id="UP000652761"/>
    </source>
</evidence>
<evidence type="ECO:0000256" key="1">
    <source>
        <dbReference type="SAM" id="SignalP"/>
    </source>
</evidence>
<accession>A0A843U7C2</accession>
<dbReference type="SUPFAM" id="SSF63829">
    <property type="entry name" value="Calcium-dependent phosphotriesterase"/>
    <property type="match status" value="1"/>
</dbReference>
<gene>
    <name evidence="2" type="ORF">Taro_010051</name>
</gene>
<reference evidence="2" key="1">
    <citation type="submission" date="2017-07" db="EMBL/GenBank/DDBJ databases">
        <title>Taro Niue Genome Assembly and Annotation.</title>
        <authorList>
            <person name="Atibalentja N."/>
            <person name="Keating K."/>
            <person name="Fields C.J."/>
        </authorList>
    </citation>
    <scope>NUCLEOTIDE SEQUENCE</scope>
    <source>
        <strain evidence="2">Niue_2</strain>
        <tissue evidence="2">Leaf</tissue>
    </source>
</reference>
<dbReference type="Proteomes" id="UP000652761">
    <property type="component" value="Unassembled WGS sequence"/>
</dbReference>
<keyword evidence="1" id="KW-0732">Signal</keyword>
<organism evidence="2 3">
    <name type="scientific">Colocasia esculenta</name>
    <name type="common">Wild taro</name>
    <name type="synonym">Arum esculentum</name>
    <dbReference type="NCBI Taxonomy" id="4460"/>
    <lineage>
        <taxon>Eukaryota</taxon>
        <taxon>Viridiplantae</taxon>
        <taxon>Streptophyta</taxon>
        <taxon>Embryophyta</taxon>
        <taxon>Tracheophyta</taxon>
        <taxon>Spermatophyta</taxon>
        <taxon>Magnoliopsida</taxon>
        <taxon>Liliopsida</taxon>
        <taxon>Araceae</taxon>
        <taxon>Aroideae</taxon>
        <taxon>Colocasieae</taxon>
        <taxon>Colocasia</taxon>
    </lineage>
</organism>
<feature type="chain" id="PRO_5032441244" evidence="1">
    <location>
        <begin position="31"/>
        <end position="337"/>
    </location>
</feature>
<feature type="signal peptide" evidence="1">
    <location>
        <begin position="1"/>
        <end position="30"/>
    </location>
</feature>
<dbReference type="OrthoDB" id="1902639at2759"/>
<proteinExistence type="predicted"/>
<dbReference type="InterPro" id="IPR053224">
    <property type="entry name" value="Sensory_adhesion_molecule"/>
</dbReference>
<dbReference type="GO" id="GO:0005783">
    <property type="term" value="C:endoplasmic reticulum"/>
    <property type="evidence" value="ECO:0007669"/>
    <property type="project" value="TreeGrafter"/>
</dbReference>
<dbReference type="PANTHER" id="PTHR31460:SF0">
    <property type="entry name" value="CALCIUM-DEPENDENT PHOSPHOTRIESTERASE SUPERFAMILY PROTEIN-RELATED"/>
    <property type="match status" value="1"/>
</dbReference>
<protein>
    <submittedName>
        <fullName evidence="2">Uncharacterized protein</fullName>
    </submittedName>
</protein>
<dbReference type="AlphaFoldDB" id="A0A843U7C2"/>
<name>A0A843U7C2_COLES</name>
<dbReference type="Gene3D" id="2.120.10.30">
    <property type="entry name" value="TolB, C-terminal domain"/>
    <property type="match status" value="1"/>
</dbReference>